<accession>A0A5K8A3H6</accession>
<dbReference type="GO" id="GO:0006313">
    <property type="term" value="P:DNA transposition"/>
    <property type="evidence" value="ECO:0007669"/>
    <property type="project" value="InterPro"/>
</dbReference>
<dbReference type="InterPro" id="IPR026889">
    <property type="entry name" value="Zn_Tnp"/>
</dbReference>
<organism evidence="3 5">
    <name type="scientific">Desulfosarcina ovata subsp. ovata</name>
    <dbReference type="NCBI Taxonomy" id="2752305"/>
    <lineage>
        <taxon>Bacteria</taxon>
        <taxon>Pseudomonadati</taxon>
        <taxon>Thermodesulfobacteriota</taxon>
        <taxon>Desulfobacteria</taxon>
        <taxon>Desulfobacterales</taxon>
        <taxon>Desulfosarcinaceae</taxon>
        <taxon>Desulfosarcina</taxon>
    </lineage>
</organism>
<dbReference type="GO" id="GO:0004803">
    <property type="term" value="F:transposase activity"/>
    <property type="evidence" value="ECO:0007669"/>
    <property type="project" value="InterPro"/>
</dbReference>
<evidence type="ECO:0000259" key="1">
    <source>
        <dbReference type="Pfam" id="PF04986"/>
    </source>
</evidence>
<gene>
    <name evidence="3" type="ORF">DSCOOX_01970</name>
    <name evidence="4" type="ORF">DSCOOX_51710</name>
</gene>
<dbReference type="GO" id="GO:0003677">
    <property type="term" value="F:DNA binding"/>
    <property type="evidence" value="ECO:0007669"/>
    <property type="project" value="InterPro"/>
</dbReference>
<dbReference type="Pfam" id="PF04986">
    <property type="entry name" value="Y2_Tnp"/>
    <property type="match status" value="1"/>
</dbReference>
<keyword evidence="5" id="KW-1185">Reference proteome</keyword>
<name>A0A5K8A3H6_9BACT</name>
<dbReference type="RefSeq" id="WP_197743228.1">
    <property type="nucleotide sequence ID" value="NZ_AP021879.1"/>
</dbReference>
<dbReference type="InterPro" id="IPR007069">
    <property type="entry name" value="Transposase_32"/>
</dbReference>
<evidence type="ECO:0000313" key="5">
    <source>
        <dbReference type="Proteomes" id="UP000422108"/>
    </source>
</evidence>
<dbReference type="NCBIfam" id="NF033538">
    <property type="entry name" value="transpos_IS91"/>
    <property type="match status" value="1"/>
</dbReference>
<feature type="domain" description="Transposase zinc-binding" evidence="2">
    <location>
        <begin position="21"/>
        <end position="109"/>
    </location>
</feature>
<dbReference type="Pfam" id="PF14319">
    <property type="entry name" value="Zn_Tnp_IS91"/>
    <property type="match status" value="1"/>
</dbReference>
<dbReference type="InterPro" id="IPR054832">
    <property type="entry name" value="transpos_IS91"/>
</dbReference>
<feature type="domain" description="Transposase IS801/IS1294" evidence="1">
    <location>
        <begin position="152"/>
        <end position="337"/>
    </location>
</feature>
<proteinExistence type="predicted"/>
<dbReference type="EMBL" id="AP021879">
    <property type="protein sequence ID" value="BBO91991.1"/>
    <property type="molecule type" value="Genomic_DNA"/>
</dbReference>
<sequence>MNPINNYPQPANRQVEVADILRCHIGDYLKRYNMPPEHYRVVYDILNCRTAYLGGHVEMCDQCGAERILYNSCRNRHCPKCQTITKQRWLSARQAELLPVSYFHNVFTLPHELNPLILCNKPLMLGFLFQAASQTLLDFGKNPKNELGGQLGIIAILHTWTQTLMDHFHLHCLVPGGAIAGNGKEWISSKGEFLFPVKALSKVFRGKFISYLEDAYSKNQLCFPGNTRALGTRQGFRRLIKQLWSKNWVVYTKPPIERPEWVLDYLGRYTHRIAISNHRITDFSDGRVTFTIKNRKRKTTETVTLDAVEFIRRFLLHVLPKRFVRIRHYGFLANRGKKKNIGLCRLLMNLSPDIPEVRDQSVQAIMMAQAGIDILRCPSCKQGMMRKIYEIPEGSGNSSFHILRPVSVTDKDP</sequence>
<dbReference type="PANTHER" id="PTHR37023:SF1">
    <property type="entry name" value="ISSOD25 TRANSPOSASE TNPA_ISSOD25"/>
    <property type="match status" value="1"/>
</dbReference>
<protein>
    <submittedName>
        <fullName evidence="3">Putative transposase y4qJ</fullName>
    </submittedName>
</protein>
<reference evidence="3 5" key="1">
    <citation type="submission" date="2019-11" db="EMBL/GenBank/DDBJ databases">
        <title>Comparative genomics of hydrocarbon-degrading Desulfosarcina strains.</title>
        <authorList>
            <person name="Watanabe M."/>
            <person name="Kojima H."/>
            <person name="Fukui M."/>
        </authorList>
    </citation>
    <scope>NUCLEOTIDE SEQUENCE [LARGE SCALE GENOMIC DNA]</scope>
    <source>
        <strain evidence="5">oXyS1</strain>
        <strain evidence="3">OXyS1</strain>
    </source>
</reference>
<dbReference type="Proteomes" id="UP000422108">
    <property type="component" value="Chromosome"/>
</dbReference>
<dbReference type="EMBL" id="AP021879">
    <property type="protein sequence ID" value="BBO87017.1"/>
    <property type="molecule type" value="Genomic_DNA"/>
</dbReference>
<dbReference type="AlphaFoldDB" id="A0A5K8A3H6"/>
<dbReference type="PANTHER" id="PTHR37023">
    <property type="entry name" value="TRANSPOSASE"/>
    <property type="match status" value="1"/>
</dbReference>
<evidence type="ECO:0000259" key="2">
    <source>
        <dbReference type="Pfam" id="PF14319"/>
    </source>
</evidence>
<evidence type="ECO:0000313" key="4">
    <source>
        <dbReference type="EMBL" id="BBO91991.1"/>
    </source>
</evidence>
<evidence type="ECO:0000313" key="3">
    <source>
        <dbReference type="EMBL" id="BBO87017.1"/>
    </source>
</evidence>